<dbReference type="AlphaFoldDB" id="S5Z8K7"/>
<dbReference type="KEGG" id="gjf:M493_14595"/>
<evidence type="ECO:0000256" key="1">
    <source>
        <dbReference type="SAM" id="MobiDB-lite"/>
    </source>
</evidence>
<proteinExistence type="predicted"/>
<evidence type="ECO:0000313" key="3">
    <source>
        <dbReference type="Proteomes" id="UP000015500"/>
    </source>
</evidence>
<dbReference type="Proteomes" id="UP000015500">
    <property type="component" value="Chromosome"/>
</dbReference>
<gene>
    <name evidence="2" type="ORF">M493_14595</name>
</gene>
<sequence length="71" mass="7981">METIQRSDAFHAEKSQGAKEPRIIGRLRLERPEATFRKVAFAVERRSPLCKRSLSGGQLAYGYTTKAASKQ</sequence>
<keyword evidence="3" id="KW-1185">Reference proteome</keyword>
<evidence type="ECO:0000313" key="2">
    <source>
        <dbReference type="EMBL" id="AGT33157.1"/>
    </source>
</evidence>
<name>S5Z8K7_GEOG3</name>
<organism evidence="2 3">
    <name type="scientific">Geobacillus genomosp. 3</name>
    <dbReference type="NCBI Taxonomy" id="1921421"/>
    <lineage>
        <taxon>Bacteria</taxon>
        <taxon>Bacillati</taxon>
        <taxon>Bacillota</taxon>
        <taxon>Bacilli</taxon>
        <taxon>Bacillales</taxon>
        <taxon>Anoxybacillaceae</taxon>
        <taxon>Geobacillus</taxon>
    </lineage>
</organism>
<dbReference type="EMBL" id="CP006254">
    <property type="protein sequence ID" value="AGT33157.1"/>
    <property type="molecule type" value="Genomic_DNA"/>
</dbReference>
<dbReference type="HOGENOM" id="CLU_2734261_0_0_9"/>
<reference evidence="2 3" key="1">
    <citation type="journal article" date="2014" name="Genome Announc.">
        <title>Complete Genome Sequence of the Thermophilic Polychlorinated Biphenyl Degrader Geobacillus sp. Strain JF8 (NBRC 109937).</title>
        <authorList>
            <person name="Shintani M."/>
            <person name="Ohtsubo Y."/>
            <person name="Fukuda K."/>
            <person name="Hosoyama A."/>
            <person name="Ohji S."/>
            <person name="Yamazoe A."/>
            <person name="Fujita N."/>
            <person name="Nagata Y."/>
            <person name="Tsuda M."/>
            <person name="Hatta T."/>
            <person name="Kimbara K."/>
        </authorList>
    </citation>
    <scope>NUCLEOTIDE SEQUENCE [LARGE SCALE GENOMIC DNA]</scope>
    <source>
        <strain evidence="2 3">JF8</strain>
    </source>
</reference>
<protein>
    <submittedName>
        <fullName evidence="2">Uncharacterized protein</fullName>
    </submittedName>
</protein>
<feature type="region of interest" description="Disordered" evidence="1">
    <location>
        <begin position="1"/>
        <end position="24"/>
    </location>
</feature>
<feature type="compositionally biased region" description="Basic and acidic residues" evidence="1">
    <location>
        <begin position="8"/>
        <end position="24"/>
    </location>
</feature>
<dbReference type="STRING" id="1921421.M493_14595"/>
<accession>S5Z8K7</accession>